<evidence type="ECO:0000256" key="3">
    <source>
        <dbReference type="ARBA" id="ARBA00023163"/>
    </source>
</evidence>
<dbReference type="InterPro" id="IPR036388">
    <property type="entry name" value="WH-like_DNA-bd_sf"/>
</dbReference>
<dbReference type="PRINTS" id="PR00038">
    <property type="entry name" value="HTHLUXR"/>
</dbReference>
<dbReference type="OrthoDB" id="1662986at2"/>
<reference evidence="5 6" key="1">
    <citation type="submission" date="2016-10" db="EMBL/GenBank/DDBJ databases">
        <authorList>
            <person name="de Groot N.N."/>
        </authorList>
    </citation>
    <scope>NUCLEOTIDE SEQUENCE [LARGE SCALE GENOMIC DNA]</scope>
    <source>
        <strain evidence="5 6">743A</strain>
    </source>
</reference>
<dbReference type="Proteomes" id="UP000199659">
    <property type="component" value="Unassembled WGS sequence"/>
</dbReference>
<dbReference type="Gene3D" id="1.10.10.10">
    <property type="entry name" value="Winged helix-like DNA-binding domain superfamily/Winged helix DNA-binding domain"/>
    <property type="match status" value="1"/>
</dbReference>
<dbReference type="Gene3D" id="3.30.450.40">
    <property type="match status" value="1"/>
</dbReference>
<dbReference type="GO" id="GO:0003677">
    <property type="term" value="F:DNA binding"/>
    <property type="evidence" value="ECO:0007669"/>
    <property type="project" value="UniProtKB-KW"/>
</dbReference>
<dbReference type="SMART" id="SM00421">
    <property type="entry name" value="HTH_LUXR"/>
    <property type="match status" value="1"/>
</dbReference>
<name>A0A1I6IDD2_9FIRM</name>
<feature type="domain" description="HTH luxR-type" evidence="4">
    <location>
        <begin position="184"/>
        <end position="249"/>
    </location>
</feature>
<keyword evidence="3" id="KW-0804">Transcription</keyword>
<keyword evidence="6" id="KW-1185">Reference proteome</keyword>
<keyword evidence="1" id="KW-0805">Transcription regulation</keyword>
<evidence type="ECO:0000313" key="6">
    <source>
        <dbReference type="Proteomes" id="UP000199659"/>
    </source>
</evidence>
<evidence type="ECO:0000313" key="5">
    <source>
        <dbReference type="EMBL" id="SFR64629.1"/>
    </source>
</evidence>
<dbReference type="PROSITE" id="PS00622">
    <property type="entry name" value="HTH_LUXR_1"/>
    <property type="match status" value="1"/>
</dbReference>
<dbReference type="SUPFAM" id="SSF55781">
    <property type="entry name" value="GAF domain-like"/>
    <property type="match status" value="1"/>
</dbReference>
<organism evidence="5 6">
    <name type="scientific">Anaeromicropila populeti</name>
    <dbReference type="NCBI Taxonomy" id="37658"/>
    <lineage>
        <taxon>Bacteria</taxon>
        <taxon>Bacillati</taxon>
        <taxon>Bacillota</taxon>
        <taxon>Clostridia</taxon>
        <taxon>Lachnospirales</taxon>
        <taxon>Lachnospiraceae</taxon>
        <taxon>Anaeromicropila</taxon>
    </lineage>
</organism>
<sequence>MKQFETNEWLLINNMIYKIYTTDNFDEMRKELLEQLRMVVHFDSADFFLATSKGTNGLCSPITFNCDSERSIKYDELDYSRGIMYGGKSIVYRETDIISDDNRIHTEYYKKVYKPNSWHYSLQIILARKKKFLGVITLYRLIGKENFEYGDVFLLDMLKDHIAYRLSTEVKRQINSLNKISVSEAASQYDLTKREETILRLLMKGEDSETISRELVITVNTLKKHVLNIYRKLGINNRVQMFKMIRESE</sequence>
<proteinExistence type="predicted"/>
<dbReference type="InterPro" id="IPR029016">
    <property type="entry name" value="GAF-like_dom_sf"/>
</dbReference>
<dbReference type="InterPro" id="IPR000792">
    <property type="entry name" value="Tscrpt_reg_LuxR_C"/>
</dbReference>
<evidence type="ECO:0000256" key="2">
    <source>
        <dbReference type="ARBA" id="ARBA00023125"/>
    </source>
</evidence>
<dbReference type="Pfam" id="PF00196">
    <property type="entry name" value="GerE"/>
    <property type="match status" value="1"/>
</dbReference>
<evidence type="ECO:0000256" key="1">
    <source>
        <dbReference type="ARBA" id="ARBA00023015"/>
    </source>
</evidence>
<dbReference type="PANTHER" id="PTHR44688">
    <property type="entry name" value="DNA-BINDING TRANSCRIPTIONAL ACTIVATOR DEVR_DOSR"/>
    <property type="match status" value="1"/>
</dbReference>
<keyword evidence="2" id="KW-0238">DNA-binding</keyword>
<dbReference type="InterPro" id="IPR016032">
    <property type="entry name" value="Sig_transdc_resp-reg_C-effctor"/>
</dbReference>
<dbReference type="RefSeq" id="WP_092559319.1">
    <property type="nucleotide sequence ID" value="NZ_FOYZ01000002.1"/>
</dbReference>
<gene>
    <name evidence="5" type="ORF">SAMN05661086_00712</name>
</gene>
<dbReference type="STRING" id="37658.SAMN05661086_00712"/>
<accession>A0A1I6IDD2</accession>
<evidence type="ECO:0000259" key="4">
    <source>
        <dbReference type="PROSITE" id="PS50043"/>
    </source>
</evidence>
<dbReference type="GO" id="GO:0006355">
    <property type="term" value="P:regulation of DNA-templated transcription"/>
    <property type="evidence" value="ECO:0007669"/>
    <property type="project" value="InterPro"/>
</dbReference>
<dbReference type="EMBL" id="FOYZ01000002">
    <property type="protein sequence ID" value="SFR64629.1"/>
    <property type="molecule type" value="Genomic_DNA"/>
</dbReference>
<protein>
    <submittedName>
        <fullName evidence="5">Regulatory protein, luxR family</fullName>
    </submittedName>
</protein>
<dbReference type="PANTHER" id="PTHR44688:SF16">
    <property type="entry name" value="DNA-BINDING TRANSCRIPTIONAL ACTIVATOR DEVR_DOSR"/>
    <property type="match status" value="1"/>
</dbReference>
<dbReference type="CDD" id="cd06170">
    <property type="entry name" value="LuxR_C_like"/>
    <property type="match status" value="1"/>
</dbReference>
<dbReference type="SUPFAM" id="SSF46894">
    <property type="entry name" value="C-terminal effector domain of the bipartite response regulators"/>
    <property type="match status" value="1"/>
</dbReference>
<dbReference type="AlphaFoldDB" id="A0A1I6IDD2"/>
<dbReference type="PROSITE" id="PS50043">
    <property type="entry name" value="HTH_LUXR_2"/>
    <property type="match status" value="1"/>
</dbReference>